<accession>A0A2G8JH58</accession>
<protein>
    <submittedName>
        <fullName evidence="2">Uncharacterized protein</fullName>
    </submittedName>
</protein>
<comment type="caution">
    <text evidence="2">The sequence shown here is derived from an EMBL/GenBank/DDBJ whole genome shotgun (WGS) entry which is preliminary data.</text>
</comment>
<evidence type="ECO:0000313" key="3">
    <source>
        <dbReference type="Proteomes" id="UP000230750"/>
    </source>
</evidence>
<reference evidence="2 3" key="1">
    <citation type="journal article" date="2017" name="PLoS Biol.">
        <title>The sea cucumber genome provides insights into morphological evolution and visceral regeneration.</title>
        <authorList>
            <person name="Zhang X."/>
            <person name="Sun L."/>
            <person name="Yuan J."/>
            <person name="Sun Y."/>
            <person name="Gao Y."/>
            <person name="Zhang L."/>
            <person name="Li S."/>
            <person name="Dai H."/>
            <person name="Hamel J.F."/>
            <person name="Liu C."/>
            <person name="Yu Y."/>
            <person name="Liu S."/>
            <person name="Lin W."/>
            <person name="Guo K."/>
            <person name="Jin S."/>
            <person name="Xu P."/>
            <person name="Storey K.B."/>
            <person name="Huan P."/>
            <person name="Zhang T."/>
            <person name="Zhou Y."/>
            <person name="Zhang J."/>
            <person name="Lin C."/>
            <person name="Li X."/>
            <person name="Xing L."/>
            <person name="Huo D."/>
            <person name="Sun M."/>
            <person name="Wang L."/>
            <person name="Mercier A."/>
            <person name="Li F."/>
            <person name="Yang H."/>
            <person name="Xiang J."/>
        </authorList>
    </citation>
    <scope>NUCLEOTIDE SEQUENCE [LARGE SCALE GENOMIC DNA]</scope>
    <source>
        <strain evidence="2">Shaxun</strain>
        <tissue evidence="2">Muscle</tissue>
    </source>
</reference>
<evidence type="ECO:0000256" key="1">
    <source>
        <dbReference type="SAM" id="MobiDB-lite"/>
    </source>
</evidence>
<sequence length="186" mass="21444">MGHTWEDKVTNNNILCKARSTSIYAMLSERRATLAWTRLPNVQRTHLQGPTVWSVGVWHKIHSRPQLRFKDSCKRDLLSAHMDINTWEGIVVDRPSWRHEVKQGIDIAEQDRREQKDLRRQRRKESSSSSKEDTIHVCNKDCQSRIGIPPAIERVSGLSSNQDTVRKAAPTYNHGLRSAGYNCTMK</sequence>
<evidence type="ECO:0000313" key="2">
    <source>
        <dbReference type="EMBL" id="PIK35049.1"/>
    </source>
</evidence>
<feature type="region of interest" description="Disordered" evidence="1">
    <location>
        <begin position="108"/>
        <end position="136"/>
    </location>
</feature>
<keyword evidence="3" id="KW-1185">Reference proteome</keyword>
<dbReference type="Proteomes" id="UP000230750">
    <property type="component" value="Unassembled WGS sequence"/>
</dbReference>
<dbReference type="AlphaFoldDB" id="A0A2G8JH58"/>
<name>A0A2G8JH58_STIJA</name>
<dbReference type="EMBL" id="MRZV01002001">
    <property type="protein sequence ID" value="PIK35049.1"/>
    <property type="molecule type" value="Genomic_DNA"/>
</dbReference>
<dbReference type="OrthoDB" id="410404at2759"/>
<gene>
    <name evidence="2" type="ORF">BSL78_28135</name>
</gene>
<organism evidence="2 3">
    <name type="scientific">Stichopus japonicus</name>
    <name type="common">Sea cucumber</name>
    <dbReference type="NCBI Taxonomy" id="307972"/>
    <lineage>
        <taxon>Eukaryota</taxon>
        <taxon>Metazoa</taxon>
        <taxon>Echinodermata</taxon>
        <taxon>Eleutherozoa</taxon>
        <taxon>Echinozoa</taxon>
        <taxon>Holothuroidea</taxon>
        <taxon>Aspidochirotacea</taxon>
        <taxon>Aspidochirotida</taxon>
        <taxon>Stichopodidae</taxon>
        <taxon>Apostichopus</taxon>
    </lineage>
</organism>
<proteinExistence type="predicted"/>